<gene>
    <name evidence="1" type="ORF">KSB_57770</name>
</gene>
<dbReference type="PANTHER" id="PTHR12993:SF11">
    <property type="entry name" value="N-ACETYLGLUCOSAMINYL-PHOSPHATIDYLINOSITOL DE-N-ACETYLASE"/>
    <property type="match status" value="1"/>
</dbReference>
<dbReference type="InterPro" id="IPR024078">
    <property type="entry name" value="LmbE-like_dom_sf"/>
</dbReference>
<sequence length="177" mass="20293">MSLGLKDIRVREARAAATILGISRLIQEDFGDGTLHAKRPELTMFLDTLIQQEQPDLLITYDLAGFYGHPDHIVCAEIITALKKSRFREIPLWYVTFPEIVLARVRLPEHIGTNSQVREKQALPTHKIFIGSSVLPKIKSWYTYKSQRASLTKGIGKLLPIWFFLTMMLFEYFAEAN</sequence>
<comment type="caution">
    <text evidence="1">The sequence shown here is derived from an EMBL/GenBank/DDBJ whole genome shotgun (WGS) entry which is preliminary data.</text>
</comment>
<dbReference type="EMBL" id="BNJG01000002">
    <property type="protein sequence ID" value="GHO57302.1"/>
    <property type="molecule type" value="Genomic_DNA"/>
</dbReference>
<evidence type="ECO:0008006" key="3">
    <source>
        <dbReference type="Google" id="ProtNLM"/>
    </source>
</evidence>
<proteinExistence type="predicted"/>
<keyword evidence="2" id="KW-1185">Reference proteome</keyword>
<dbReference type="PANTHER" id="PTHR12993">
    <property type="entry name" value="N-ACETYLGLUCOSAMINYL-PHOSPHATIDYLINOSITOL DE-N-ACETYLASE-RELATED"/>
    <property type="match status" value="1"/>
</dbReference>
<evidence type="ECO:0000313" key="2">
    <source>
        <dbReference type="Proteomes" id="UP000654345"/>
    </source>
</evidence>
<dbReference type="Gene3D" id="3.40.50.10320">
    <property type="entry name" value="LmbE-like"/>
    <property type="match status" value="1"/>
</dbReference>
<reference evidence="1 2" key="1">
    <citation type="journal article" date="2021" name="Int. J. Syst. Evol. Microbiol.">
        <title>Reticulibacter mediterranei gen. nov., sp. nov., within the new family Reticulibacteraceae fam. nov., and Ktedonospora formicarum gen. nov., sp. nov., Ktedonobacter robiniae sp. nov., Dictyobacter formicarum sp. nov. and Dictyobacter arantiisoli sp. nov., belonging to the class Ktedonobacteria.</title>
        <authorList>
            <person name="Yabe S."/>
            <person name="Zheng Y."/>
            <person name="Wang C.M."/>
            <person name="Sakai Y."/>
            <person name="Abe K."/>
            <person name="Yokota A."/>
            <person name="Donadio S."/>
            <person name="Cavaletti L."/>
            <person name="Monciardini P."/>
        </authorList>
    </citation>
    <scope>NUCLEOTIDE SEQUENCE [LARGE SCALE GENOMIC DNA]</scope>
    <source>
        <strain evidence="1 2">SOSP1-30</strain>
    </source>
</reference>
<protein>
    <recommendedName>
        <fullName evidence="3">PIG-L family deacetylase</fullName>
    </recommendedName>
</protein>
<dbReference type="Pfam" id="PF02585">
    <property type="entry name" value="PIG-L"/>
    <property type="match status" value="1"/>
</dbReference>
<evidence type="ECO:0000313" key="1">
    <source>
        <dbReference type="EMBL" id="GHO57302.1"/>
    </source>
</evidence>
<accession>A0ABQ3UXL2</accession>
<dbReference type="InterPro" id="IPR003737">
    <property type="entry name" value="GlcNAc_PI_deacetylase-related"/>
</dbReference>
<name>A0ABQ3UXL2_9CHLR</name>
<dbReference type="SUPFAM" id="SSF102588">
    <property type="entry name" value="LmbE-like"/>
    <property type="match status" value="1"/>
</dbReference>
<dbReference type="Proteomes" id="UP000654345">
    <property type="component" value="Unassembled WGS sequence"/>
</dbReference>
<organism evidence="1 2">
    <name type="scientific">Ktedonobacter robiniae</name>
    <dbReference type="NCBI Taxonomy" id="2778365"/>
    <lineage>
        <taxon>Bacteria</taxon>
        <taxon>Bacillati</taxon>
        <taxon>Chloroflexota</taxon>
        <taxon>Ktedonobacteria</taxon>
        <taxon>Ktedonobacterales</taxon>
        <taxon>Ktedonobacteraceae</taxon>
        <taxon>Ktedonobacter</taxon>
    </lineage>
</organism>